<comment type="caution">
    <text evidence="2">The sequence shown here is derived from an EMBL/GenBank/DDBJ whole genome shotgun (WGS) entry which is preliminary data.</text>
</comment>
<reference evidence="2 3" key="1">
    <citation type="submission" date="2015-04" db="EMBL/GenBank/DDBJ databases">
        <title>Draft Genome Sequences of Eight Spore-Forming Food Isolates of Bacillus cereus Genome sequencing.</title>
        <authorList>
            <person name="Krawcyk A.O."/>
            <person name="de Jong A."/>
            <person name="Eijlander R.T."/>
            <person name="Berendsen E.M."/>
            <person name="Holsappel S."/>
            <person name="Wells-Bennik M."/>
            <person name="Kuipers O.P."/>
        </authorList>
    </citation>
    <scope>NUCLEOTIDE SEQUENCE [LARGE SCALE GENOMIC DNA]</scope>
    <source>
        <strain evidence="2 3">B4077</strain>
    </source>
</reference>
<dbReference type="PANTHER" id="PTHR43312">
    <property type="entry name" value="D-THREO-ALDOSE 1-DEHYDROGENASE"/>
    <property type="match status" value="1"/>
</dbReference>
<dbReference type="Pfam" id="PF00248">
    <property type="entry name" value="Aldo_ket_red"/>
    <property type="match status" value="1"/>
</dbReference>
<dbReference type="SUPFAM" id="SSF51430">
    <property type="entry name" value="NAD(P)-linked oxidoreductase"/>
    <property type="match status" value="1"/>
</dbReference>
<dbReference type="AlphaFoldDB" id="A0A0G8F158"/>
<gene>
    <name evidence="2" type="ORF">B4077_3547</name>
</gene>
<sequence>MEYRLLGNTGLIVSEIGFGSWAIGGDEWGAVKDNESIDAINKAIDLGVNFIDTADVYGLGHSEKLVSKAINKRRQDIILSTKGGLIGHHYDPNQPAVYGDSKKIIDAFDASLLRLKTDYIDVYFCHIWWDKHEETEAFLQAFQTLKKSGKVRAVGVSTNDLDYIKHFNQNDDLDVVQFDYSILNKEPEKDILPFIEKHNLGAVIRGPLKMGILTGKFNHETKFPDDDLRKDWPQEKWFKDSLNKVEKLGSLVRSNRSLAQIALRYVLSHPAVSVAIPGAKNSNQVEENSSHLTRPLLLDNEIEFIKKL</sequence>
<dbReference type="PATRIC" id="fig|1396.428.peg.4647"/>
<dbReference type="InterPro" id="IPR036812">
    <property type="entry name" value="NAD(P)_OxRdtase_dom_sf"/>
</dbReference>
<evidence type="ECO:0000313" key="3">
    <source>
        <dbReference type="Proteomes" id="UP000035214"/>
    </source>
</evidence>
<evidence type="ECO:0000313" key="2">
    <source>
        <dbReference type="EMBL" id="KLA29487.1"/>
    </source>
</evidence>
<feature type="domain" description="NADP-dependent oxidoreductase" evidence="1">
    <location>
        <begin position="15"/>
        <end position="305"/>
    </location>
</feature>
<dbReference type="RefSeq" id="WP_046955353.1">
    <property type="nucleotide sequence ID" value="NZ_LCYI01000022.1"/>
</dbReference>
<dbReference type="EMBL" id="LCYI01000022">
    <property type="protein sequence ID" value="KLA29487.1"/>
    <property type="molecule type" value="Genomic_DNA"/>
</dbReference>
<dbReference type="Proteomes" id="UP000035214">
    <property type="component" value="Unassembled WGS sequence"/>
</dbReference>
<dbReference type="PANTHER" id="PTHR43312:SF1">
    <property type="entry name" value="NADP-DEPENDENT OXIDOREDUCTASE DOMAIN-CONTAINING PROTEIN"/>
    <property type="match status" value="1"/>
</dbReference>
<accession>A0A0G8F158</accession>
<dbReference type="InterPro" id="IPR023210">
    <property type="entry name" value="NADP_OxRdtase_dom"/>
</dbReference>
<name>A0A0G8F158_BACCE</name>
<evidence type="ECO:0000259" key="1">
    <source>
        <dbReference type="Pfam" id="PF00248"/>
    </source>
</evidence>
<dbReference type="CDD" id="cd19086">
    <property type="entry name" value="AKR_AKR11C1"/>
    <property type="match status" value="1"/>
</dbReference>
<dbReference type="Gene3D" id="3.20.20.100">
    <property type="entry name" value="NADP-dependent oxidoreductase domain"/>
    <property type="match status" value="1"/>
</dbReference>
<protein>
    <recommendedName>
        <fullName evidence="1">NADP-dependent oxidoreductase domain-containing protein</fullName>
    </recommendedName>
</protein>
<dbReference type="InterPro" id="IPR053135">
    <property type="entry name" value="AKR2_Oxidoreductase"/>
</dbReference>
<organism evidence="2 3">
    <name type="scientific">Bacillus cereus</name>
    <dbReference type="NCBI Taxonomy" id="1396"/>
    <lineage>
        <taxon>Bacteria</taxon>
        <taxon>Bacillati</taxon>
        <taxon>Bacillota</taxon>
        <taxon>Bacilli</taxon>
        <taxon>Bacillales</taxon>
        <taxon>Bacillaceae</taxon>
        <taxon>Bacillus</taxon>
        <taxon>Bacillus cereus group</taxon>
    </lineage>
</organism>
<proteinExistence type="predicted"/>